<evidence type="ECO:0000313" key="1">
    <source>
        <dbReference type="EMBL" id="KAF5915625.1"/>
    </source>
</evidence>
<comment type="caution">
    <text evidence="1">The sequence shown here is derived from an EMBL/GenBank/DDBJ whole genome shotgun (WGS) entry which is preliminary data.</text>
</comment>
<dbReference type="EMBL" id="JACDTQ010002833">
    <property type="protein sequence ID" value="KAF5915625.1"/>
    <property type="molecule type" value="Genomic_DNA"/>
</dbReference>
<dbReference type="Proteomes" id="UP000551758">
    <property type="component" value="Unassembled WGS sequence"/>
</dbReference>
<evidence type="ECO:0000313" key="2">
    <source>
        <dbReference type="Proteomes" id="UP000551758"/>
    </source>
</evidence>
<dbReference type="AlphaFoldDB" id="A0A7J7EIN6"/>
<sequence>MSSGWTFRTGLCGAGAEALAMWSCWKTSWGRWAPRLCVPSSQ</sequence>
<reference evidence="1 2" key="1">
    <citation type="journal article" date="2020" name="Mol. Biol. Evol.">
        <title>Interspecific Gene Flow and the Evolution of Specialization in Black and White Rhinoceros.</title>
        <authorList>
            <person name="Moodley Y."/>
            <person name="Westbury M.V."/>
            <person name="Russo I.M."/>
            <person name="Gopalakrishnan S."/>
            <person name="Rakotoarivelo A."/>
            <person name="Olsen R.A."/>
            <person name="Prost S."/>
            <person name="Tunstall T."/>
            <person name="Ryder O.A."/>
            <person name="Dalen L."/>
            <person name="Bruford M.W."/>
        </authorList>
    </citation>
    <scope>NUCLEOTIDE SEQUENCE [LARGE SCALE GENOMIC DNA]</scope>
    <source>
        <strain evidence="1">SBR-YM</strain>
        <tissue evidence="1">Skin</tissue>
    </source>
</reference>
<accession>A0A7J7EIN6</accession>
<keyword evidence="2" id="KW-1185">Reference proteome</keyword>
<protein>
    <submittedName>
        <fullName evidence="1">Uncharacterized protein</fullName>
    </submittedName>
</protein>
<name>A0A7J7EIN6_DICBM</name>
<organism evidence="1 2">
    <name type="scientific">Diceros bicornis minor</name>
    <name type="common">South-central black rhinoceros</name>
    <dbReference type="NCBI Taxonomy" id="77932"/>
    <lineage>
        <taxon>Eukaryota</taxon>
        <taxon>Metazoa</taxon>
        <taxon>Chordata</taxon>
        <taxon>Craniata</taxon>
        <taxon>Vertebrata</taxon>
        <taxon>Euteleostomi</taxon>
        <taxon>Mammalia</taxon>
        <taxon>Eutheria</taxon>
        <taxon>Laurasiatheria</taxon>
        <taxon>Perissodactyla</taxon>
        <taxon>Rhinocerotidae</taxon>
        <taxon>Diceros</taxon>
    </lineage>
</organism>
<proteinExistence type="predicted"/>
<gene>
    <name evidence="1" type="ORF">HPG69_015245</name>
</gene>